<proteinExistence type="predicted"/>
<dbReference type="AlphaFoldDB" id="A0A2P6MV61"/>
<reference evidence="2 3" key="1">
    <citation type="journal article" date="2018" name="Genome Biol. Evol.">
        <title>Multiple Roots of Fruiting Body Formation in Amoebozoa.</title>
        <authorList>
            <person name="Hillmann F."/>
            <person name="Forbes G."/>
            <person name="Novohradska S."/>
            <person name="Ferling I."/>
            <person name="Riege K."/>
            <person name="Groth M."/>
            <person name="Westermann M."/>
            <person name="Marz M."/>
            <person name="Spaller T."/>
            <person name="Winckler T."/>
            <person name="Schaap P."/>
            <person name="Glockner G."/>
        </authorList>
    </citation>
    <scope>NUCLEOTIDE SEQUENCE [LARGE SCALE GENOMIC DNA]</scope>
    <source>
        <strain evidence="2 3">Jena</strain>
    </source>
</reference>
<protein>
    <submittedName>
        <fullName evidence="2">Uncharacterized protein</fullName>
    </submittedName>
</protein>
<gene>
    <name evidence="2" type="ORF">PROFUN_15601</name>
</gene>
<feature type="compositionally biased region" description="Low complexity" evidence="1">
    <location>
        <begin position="10"/>
        <end position="21"/>
    </location>
</feature>
<evidence type="ECO:0000313" key="3">
    <source>
        <dbReference type="Proteomes" id="UP000241769"/>
    </source>
</evidence>
<sequence length="317" mass="35101">MWEHTLIGDTAPKTKPATQPTIVMGKKKQSESDKSLLPKGNNSLEAAKSASVGKTAITHLTRRLTSSSTHDVSPGRQTAPTKRLSPQLAHRRSARHIFDRGVFLETESDQGRKAEVTTFLTSSGSRDSRAVAARIIFRGRPSVMASFHKPSSELVKSYRAALSHLRVLIATTSQPKDLLIFGGAIISPILVRPSLNHKKEPDHKDSQDTGTRRDASPKENEIQMRFAGDLHLFGAWRKLNPDTIQYSYHCSASFFSASNSSATGINFEYNKFDSAGVDNFTLREFDGNWNKLFFQQSDRYTKCTTQSGSATSQIRLA</sequence>
<feature type="region of interest" description="Disordered" evidence="1">
    <location>
        <begin position="1"/>
        <end position="91"/>
    </location>
</feature>
<dbReference type="Proteomes" id="UP000241769">
    <property type="component" value="Unassembled WGS sequence"/>
</dbReference>
<evidence type="ECO:0000256" key="1">
    <source>
        <dbReference type="SAM" id="MobiDB-lite"/>
    </source>
</evidence>
<dbReference type="EMBL" id="MDYQ01000374">
    <property type="protein sequence ID" value="PRP75595.1"/>
    <property type="molecule type" value="Genomic_DNA"/>
</dbReference>
<accession>A0A2P6MV61</accession>
<organism evidence="2 3">
    <name type="scientific">Planoprotostelium fungivorum</name>
    <dbReference type="NCBI Taxonomy" id="1890364"/>
    <lineage>
        <taxon>Eukaryota</taxon>
        <taxon>Amoebozoa</taxon>
        <taxon>Evosea</taxon>
        <taxon>Variosea</taxon>
        <taxon>Cavosteliida</taxon>
        <taxon>Cavosteliaceae</taxon>
        <taxon>Planoprotostelium</taxon>
    </lineage>
</organism>
<comment type="caution">
    <text evidence="2">The sequence shown here is derived from an EMBL/GenBank/DDBJ whole genome shotgun (WGS) entry which is preliminary data.</text>
</comment>
<dbReference type="InParanoid" id="A0A2P6MV61"/>
<evidence type="ECO:0000313" key="2">
    <source>
        <dbReference type="EMBL" id="PRP75595.1"/>
    </source>
</evidence>
<feature type="compositionally biased region" description="Basic and acidic residues" evidence="1">
    <location>
        <begin position="197"/>
        <end position="219"/>
    </location>
</feature>
<feature type="region of interest" description="Disordered" evidence="1">
    <location>
        <begin position="196"/>
        <end position="219"/>
    </location>
</feature>
<keyword evidence="3" id="KW-1185">Reference proteome</keyword>
<name>A0A2P6MV61_9EUKA</name>